<evidence type="ECO:0000313" key="1">
    <source>
        <dbReference type="EMBL" id="MDM7891519.1"/>
    </source>
</evidence>
<proteinExistence type="predicted"/>
<dbReference type="InterPro" id="IPR011009">
    <property type="entry name" value="Kinase-like_dom_sf"/>
</dbReference>
<name>A0ABT7TPJ5_9MICO</name>
<dbReference type="RefSeq" id="WP_289473296.1">
    <property type="nucleotide sequence ID" value="NZ_JAUCMN010000004.1"/>
</dbReference>
<comment type="caution">
    <text evidence="1">The sequence shown here is derived from an EMBL/GenBank/DDBJ whole genome shotgun (WGS) entry which is preliminary data.</text>
</comment>
<organism evidence="1 2">
    <name type="scientific">Curtobacterium caseinilyticum</name>
    <dbReference type="NCBI Taxonomy" id="3055137"/>
    <lineage>
        <taxon>Bacteria</taxon>
        <taxon>Bacillati</taxon>
        <taxon>Actinomycetota</taxon>
        <taxon>Actinomycetes</taxon>
        <taxon>Micrococcales</taxon>
        <taxon>Microbacteriaceae</taxon>
        <taxon>Curtobacterium</taxon>
    </lineage>
</organism>
<reference evidence="1 2" key="1">
    <citation type="submission" date="2023-06" db="EMBL/GenBank/DDBJ databases">
        <authorList>
            <person name="Feng G."/>
            <person name="Li J."/>
            <person name="Zhu H."/>
        </authorList>
    </citation>
    <scope>NUCLEOTIDE SEQUENCE [LARGE SCALE GENOMIC DNA]</scope>
    <source>
        <strain evidence="1 2">RHCKG28</strain>
    </source>
</reference>
<keyword evidence="2" id="KW-1185">Reference proteome</keyword>
<sequence length="263" mass="28118">MRTRPDAAVLRAFGVGAHRPERLAGGRGLTWRAGPVVLRPHDGVVTDWRSGVLADLTGSPAYRVPRPVATLDGGWRAGPWEAWEAVAGRVDERRVGEVLAAGRAFQDAVRHVPRPAFLDVLDDPWSVADRIAWGERAAPTEPALDRLVAAFRPVDAPSRLVHGDLLGNVLFADGAAPAVIDWPPYWRPAGVGAAIAVADAVCWHDLPVAEALALDTGDVAWRQLLVRALVFRIATAVLLGGWDAAQAARHAPLVRAVTEDGTD</sequence>
<accession>A0ABT7TPJ5</accession>
<dbReference type="Proteomes" id="UP001236404">
    <property type="component" value="Unassembled WGS sequence"/>
</dbReference>
<dbReference type="EMBL" id="JAUCMN010000004">
    <property type="protein sequence ID" value="MDM7891519.1"/>
    <property type="molecule type" value="Genomic_DNA"/>
</dbReference>
<dbReference type="SUPFAM" id="SSF56112">
    <property type="entry name" value="Protein kinase-like (PK-like)"/>
    <property type="match status" value="1"/>
</dbReference>
<evidence type="ECO:0008006" key="3">
    <source>
        <dbReference type="Google" id="ProtNLM"/>
    </source>
</evidence>
<evidence type="ECO:0000313" key="2">
    <source>
        <dbReference type="Proteomes" id="UP001236404"/>
    </source>
</evidence>
<gene>
    <name evidence="1" type="ORF">QUG93_07460</name>
</gene>
<protein>
    <recommendedName>
        <fullName evidence="3">TIGR02569 family protein</fullName>
    </recommendedName>
</protein>